<evidence type="ECO:0000256" key="1">
    <source>
        <dbReference type="SAM" id="Phobius"/>
    </source>
</evidence>
<organism evidence="3 4">
    <name type="scientific">Halolamina pelagica</name>
    <dbReference type="NCBI Taxonomy" id="699431"/>
    <lineage>
        <taxon>Archaea</taxon>
        <taxon>Methanobacteriati</taxon>
        <taxon>Methanobacteriota</taxon>
        <taxon>Stenosarchaea group</taxon>
        <taxon>Halobacteria</taxon>
        <taxon>Halobacteriales</taxon>
        <taxon>Haloferacaceae</taxon>
    </lineage>
</organism>
<feature type="transmembrane region" description="Helical" evidence="1">
    <location>
        <begin position="54"/>
        <end position="72"/>
    </location>
</feature>
<feature type="domain" description="DUF6199" evidence="2">
    <location>
        <begin position="10"/>
        <end position="71"/>
    </location>
</feature>
<dbReference type="InterPro" id="IPR045679">
    <property type="entry name" value="DUF6199"/>
</dbReference>
<evidence type="ECO:0000259" key="2">
    <source>
        <dbReference type="Pfam" id="PF19701"/>
    </source>
</evidence>
<protein>
    <recommendedName>
        <fullName evidence="2">DUF6199 domain-containing protein</fullName>
    </recommendedName>
</protein>
<keyword evidence="1" id="KW-0812">Transmembrane</keyword>
<sequence length="76" mass="8235">MIRELLAVGLGAVLGIVLLVAPGTAIRLSVFGGPTRRRRGDYGTDEPVPDQWRWLARALGLACLAIAAWIGYRTFV</sequence>
<accession>A0A1I5QCU3</accession>
<dbReference type="EMBL" id="FOXI01000003">
    <property type="protein sequence ID" value="SFP43800.1"/>
    <property type="molecule type" value="Genomic_DNA"/>
</dbReference>
<dbReference type="Pfam" id="PF19701">
    <property type="entry name" value="DUF6199"/>
    <property type="match status" value="1"/>
</dbReference>
<dbReference type="AlphaFoldDB" id="A0A1I5QCU3"/>
<dbReference type="Proteomes" id="UP000183769">
    <property type="component" value="Unassembled WGS sequence"/>
</dbReference>
<gene>
    <name evidence="3" type="ORF">SAMN05216277_103355</name>
</gene>
<dbReference type="RefSeq" id="WP_074876795.1">
    <property type="nucleotide sequence ID" value="NZ_FOXI01000003.1"/>
</dbReference>
<dbReference type="OrthoDB" id="313218at2157"/>
<reference evidence="4" key="1">
    <citation type="submission" date="2016-10" db="EMBL/GenBank/DDBJ databases">
        <authorList>
            <person name="Varghese N."/>
            <person name="Submissions S."/>
        </authorList>
    </citation>
    <scope>NUCLEOTIDE SEQUENCE [LARGE SCALE GENOMIC DNA]</scope>
    <source>
        <strain evidence="4">CGMCC 1.10329</strain>
    </source>
</reference>
<keyword evidence="1" id="KW-0472">Membrane</keyword>
<evidence type="ECO:0000313" key="3">
    <source>
        <dbReference type="EMBL" id="SFP43800.1"/>
    </source>
</evidence>
<name>A0A1I5QCU3_9EURY</name>
<keyword evidence="4" id="KW-1185">Reference proteome</keyword>
<keyword evidence="1" id="KW-1133">Transmembrane helix</keyword>
<proteinExistence type="predicted"/>
<evidence type="ECO:0000313" key="4">
    <source>
        <dbReference type="Proteomes" id="UP000183769"/>
    </source>
</evidence>